<dbReference type="AlphaFoldDB" id="A0A7J7MTG2"/>
<dbReference type="Proteomes" id="UP000541444">
    <property type="component" value="Unassembled WGS sequence"/>
</dbReference>
<evidence type="ECO:0000313" key="2">
    <source>
        <dbReference type="Proteomes" id="UP000541444"/>
    </source>
</evidence>
<comment type="caution">
    <text evidence="1">The sequence shown here is derived from an EMBL/GenBank/DDBJ whole genome shotgun (WGS) entry which is preliminary data.</text>
</comment>
<accession>A0A7J7MTG2</accession>
<evidence type="ECO:0000313" key="1">
    <source>
        <dbReference type="EMBL" id="KAF6158153.1"/>
    </source>
</evidence>
<keyword evidence="2" id="KW-1185">Reference proteome</keyword>
<sequence length="116" mass="13092">MLSCILHSFTSMGNREGLRMQLSAWRLGNPLGLKPSPTMYHALVNAYAQRVTIVAQVTFGGVMFTNHFLLKNRVNKVIKDQKDLTYLAREVLKAQKLINEIDAEGSDLYGLRGIKR</sequence>
<dbReference type="OrthoDB" id="185373at2759"/>
<name>A0A7J7MTG2_9MAGN</name>
<organism evidence="1 2">
    <name type="scientific">Kingdonia uniflora</name>
    <dbReference type="NCBI Taxonomy" id="39325"/>
    <lineage>
        <taxon>Eukaryota</taxon>
        <taxon>Viridiplantae</taxon>
        <taxon>Streptophyta</taxon>
        <taxon>Embryophyta</taxon>
        <taxon>Tracheophyta</taxon>
        <taxon>Spermatophyta</taxon>
        <taxon>Magnoliopsida</taxon>
        <taxon>Ranunculales</taxon>
        <taxon>Circaeasteraceae</taxon>
        <taxon>Kingdonia</taxon>
    </lineage>
</organism>
<reference evidence="1 2" key="1">
    <citation type="journal article" date="2020" name="IScience">
        <title>Genome Sequencing of the Endangered Kingdonia uniflora (Circaeasteraceae, Ranunculales) Reveals Potential Mechanisms of Evolutionary Specialization.</title>
        <authorList>
            <person name="Sun Y."/>
            <person name="Deng T."/>
            <person name="Zhang A."/>
            <person name="Moore M.J."/>
            <person name="Landis J.B."/>
            <person name="Lin N."/>
            <person name="Zhang H."/>
            <person name="Zhang X."/>
            <person name="Huang J."/>
            <person name="Zhang X."/>
            <person name="Sun H."/>
            <person name="Wang H."/>
        </authorList>
    </citation>
    <scope>NUCLEOTIDE SEQUENCE [LARGE SCALE GENOMIC DNA]</scope>
    <source>
        <strain evidence="1">TB1705</strain>
        <tissue evidence="1">Leaf</tissue>
    </source>
</reference>
<gene>
    <name evidence="1" type="ORF">GIB67_014947</name>
</gene>
<protein>
    <submittedName>
        <fullName evidence="1">Uncharacterized protein</fullName>
    </submittedName>
</protein>
<proteinExistence type="predicted"/>
<dbReference type="EMBL" id="JACGCM010001237">
    <property type="protein sequence ID" value="KAF6158153.1"/>
    <property type="molecule type" value="Genomic_DNA"/>
</dbReference>